<dbReference type="Proteomes" id="UP000228593">
    <property type="component" value="Unassembled WGS sequence"/>
</dbReference>
<dbReference type="OrthoDB" id="8525674at2"/>
<dbReference type="Gene3D" id="3.40.50.1820">
    <property type="entry name" value="alpha/beta hydrolase"/>
    <property type="match status" value="1"/>
</dbReference>
<dbReference type="NCBIfam" id="TIGR03101">
    <property type="entry name" value="hydr2_PEP"/>
    <property type="match status" value="1"/>
</dbReference>
<comment type="caution">
    <text evidence="1">The sequence shown here is derived from an EMBL/GenBank/DDBJ whole genome shotgun (WGS) entry which is preliminary data.</text>
</comment>
<protein>
    <submittedName>
        <fullName evidence="1">Hydrolase 2, exosortase A system-associated</fullName>
    </submittedName>
</protein>
<proteinExistence type="predicted"/>
<organism evidence="1 2">
    <name type="scientific">Massilia psychrophila</name>
    <dbReference type="NCBI Taxonomy" id="1603353"/>
    <lineage>
        <taxon>Bacteria</taxon>
        <taxon>Pseudomonadati</taxon>
        <taxon>Pseudomonadota</taxon>
        <taxon>Betaproteobacteria</taxon>
        <taxon>Burkholderiales</taxon>
        <taxon>Oxalobacteraceae</taxon>
        <taxon>Telluria group</taxon>
        <taxon>Massilia</taxon>
    </lineage>
</organism>
<name>A0A2G8T018_9BURK</name>
<keyword evidence="1" id="KW-0378">Hydrolase</keyword>
<dbReference type="SUPFAM" id="SSF53474">
    <property type="entry name" value="alpha/beta-Hydrolases"/>
    <property type="match status" value="1"/>
</dbReference>
<dbReference type="InterPro" id="IPR017532">
    <property type="entry name" value="Hydrolase-2_PEP"/>
</dbReference>
<evidence type="ECO:0000313" key="1">
    <source>
        <dbReference type="EMBL" id="PIL39407.1"/>
    </source>
</evidence>
<dbReference type="GO" id="GO:0016787">
    <property type="term" value="F:hydrolase activity"/>
    <property type="evidence" value="ECO:0007669"/>
    <property type="project" value="UniProtKB-KW"/>
</dbReference>
<keyword evidence="2" id="KW-1185">Reference proteome</keyword>
<dbReference type="AlphaFoldDB" id="A0A2G8T018"/>
<dbReference type="RefSeq" id="WP_099916430.1">
    <property type="nucleotide sequence ID" value="NZ_BMHS01000024.1"/>
</dbReference>
<reference evidence="1 2" key="1">
    <citation type="submission" date="2017-10" db="EMBL/GenBank/DDBJ databases">
        <title>Massilia psychrophilum sp. nov., a novel purple-pigmented bacterium isolated from Tianshan glacier, Xinjiang Municipality, China.</title>
        <authorList>
            <person name="Wang H."/>
        </authorList>
    </citation>
    <scope>NUCLEOTIDE SEQUENCE [LARGE SCALE GENOMIC DNA]</scope>
    <source>
        <strain evidence="1 2">JCM 30813</strain>
    </source>
</reference>
<evidence type="ECO:0000313" key="2">
    <source>
        <dbReference type="Proteomes" id="UP000228593"/>
    </source>
</evidence>
<dbReference type="InterPro" id="IPR029058">
    <property type="entry name" value="AB_hydrolase_fold"/>
</dbReference>
<dbReference type="EMBL" id="PDOB01000019">
    <property type="protein sequence ID" value="PIL39407.1"/>
    <property type="molecule type" value="Genomic_DNA"/>
</dbReference>
<accession>A0A2G8T018</accession>
<gene>
    <name evidence="1" type="ORF">CR103_13065</name>
</gene>
<sequence>MAQVSSAPRAEPFFLKAEPGQRFCLFHPPAGACRGAVLYVPPFGEEMNKARRMAALQARALAAEGFGVLLLDLYGCGDSSGDFAEARWDIWKCDLALGQQWLLQRLGCPVILWGLRLGALLALDYTRGAPEAPASLLLWQPVQNGATFLTQFLRLRIANDMRGEDKEKGGGTKALRDTLRAGVALEIAGYELAPALAEAIEGLDAAALMATTCPVDWFEAVPADGRALSPGAVKVAAAWQAGGVDLRTHLVTCPPFWATQEVTECAALLAATSSVLSSVLSGAAA</sequence>